<keyword evidence="6 7" id="KW-0472">Membrane</keyword>
<dbReference type="RefSeq" id="WP_284323613.1">
    <property type="nucleotide sequence ID" value="NZ_BSPP01000002.1"/>
</dbReference>
<dbReference type="InterPro" id="IPR050833">
    <property type="entry name" value="Poly_Biosynth_Transport"/>
</dbReference>
<gene>
    <name evidence="8" type="ORF">GCM10010873_03640</name>
</gene>
<dbReference type="PANTHER" id="PTHR30250:SF10">
    <property type="entry name" value="LIPOPOLYSACCHARIDE BIOSYNTHESIS PROTEIN WZXC"/>
    <property type="match status" value="1"/>
</dbReference>
<dbReference type="EMBL" id="BSPP01000002">
    <property type="protein sequence ID" value="GLS85391.1"/>
    <property type="molecule type" value="Genomic_DNA"/>
</dbReference>
<evidence type="ECO:0000256" key="4">
    <source>
        <dbReference type="ARBA" id="ARBA00022692"/>
    </source>
</evidence>
<feature type="transmembrane region" description="Helical" evidence="7">
    <location>
        <begin position="426"/>
        <end position="444"/>
    </location>
</feature>
<reference evidence="8 9" key="1">
    <citation type="journal article" date="2014" name="Int. J. Syst. Evol. Microbiol.">
        <title>Complete genome sequence of Corynebacterium casei LMG S-19264T (=DSM 44701T), isolated from a smear-ripened cheese.</title>
        <authorList>
            <consortium name="US DOE Joint Genome Institute (JGI-PGF)"/>
            <person name="Walter F."/>
            <person name="Albersmeier A."/>
            <person name="Kalinowski J."/>
            <person name="Ruckert C."/>
        </authorList>
    </citation>
    <scope>NUCLEOTIDE SEQUENCE [LARGE SCALE GENOMIC DNA]</scope>
    <source>
        <strain evidence="8 9">NBRC 111766</strain>
    </source>
</reference>
<keyword evidence="5 7" id="KW-1133">Transmembrane helix</keyword>
<comment type="subcellular location">
    <subcellularLocation>
        <location evidence="1">Cell membrane</location>
        <topology evidence="1">Multi-pass membrane protein</topology>
    </subcellularLocation>
</comment>
<feature type="transmembrane region" description="Helical" evidence="7">
    <location>
        <begin position="255"/>
        <end position="274"/>
    </location>
</feature>
<feature type="transmembrane region" description="Helical" evidence="7">
    <location>
        <begin position="330"/>
        <end position="347"/>
    </location>
</feature>
<feature type="transmembrane region" description="Helical" evidence="7">
    <location>
        <begin position="368"/>
        <end position="388"/>
    </location>
</feature>
<evidence type="ECO:0000256" key="3">
    <source>
        <dbReference type="ARBA" id="ARBA00022475"/>
    </source>
</evidence>
<feature type="transmembrane region" description="Helical" evidence="7">
    <location>
        <begin position="181"/>
        <end position="203"/>
    </location>
</feature>
<keyword evidence="3" id="KW-1003">Cell membrane</keyword>
<evidence type="ECO:0008006" key="10">
    <source>
        <dbReference type="Google" id="ProtNLM"/>
    </source>
</evidence>
<evidence type="ECO:0000256" key="7">
    <source>
        <dbReference type="SAM" id="Phobius"/>
    </source>
</evidence>
<dbReference type="AlphaFoldDB" id="A0AA37U3G5"/>
<organism evidence="8 9">
    <name type="scientific">Cypionkella aquatica</name>
    <dbReference type="NCBI Taxonomy" id="1756042"/>
    <lineage>
        <taxon>Bacteria</taxon>
        <taxon>Pseudomonadati</taxon>
        <taxon>Pseudomonadota</taxon>
        <taxon>Alphaproteobacteria</taxon>
        <taxon>Rhodobacterales</taxon>
        <taxon>Paracoccaceae</taxon>
        <taxon>Cypionkella</taxon>
    </lineage>
</organism>
<comment type="caution">
    <text evidence="8">The sequence shown here is derived from an EMBL/GenBank/DDBJ whole genome shotgun (WGS) entry which is preliminary data.</text>
</comment>
<sequence length="450" mass="48589">MSEMHETAPAGRSLFARALRGSAFTAGSYVLTQVMRLGSNLILTRILAPDAFGVMALVSVVLVGMVMFSDVGVSASISQNKRGDDPDFLNTAFTIHAFRGTMLWLVTCGLAWPLASFYHAPELKYLLPVAGISLFISGFNPTRIDTATRHLLLGRVTLLDLIAQAIGIVAMVVLSLMTHSVWGLVIGAIVGSLAKLVLTWVYLPGPANRFHWDKSAGVELIHFGKWIFMSTACGFALAQGDKAIFGHYLTLEELGIYNIGYFLASFPLLLARAVNSRIMIPLYRDHHPADSAANFAKMRKLRWAISGGTLLLLGFLAVIGVPLVGIMYDARYAAAGFIVVMVALIQMPETIGITYDQSALAAGDGRNYFWLQALKAFVQTLAFLIGVTQGGLEGALLAQAVALVALHPAVIVLARKHRAWDPLNDIVLFSLAAVLVALAFWVNADMLGML</sequence>
<feature type="transmembrane region" description="Helical" evidence="7">
    <location>
        <begin position="46"/>
        <end position="68"/>
    </location>
</feature>
<proteinExistence type="inferred from homology"/>
<dbReference type="PANTHER" id="PTHR30250">
    <property type="entry name" value="PST FAMILY PREDICTED COLANIC ACID TRANSPORTER"/>
    <property type="match status" value="1"/>
</dbReference>
<comment type="similarity">
    <text evidence="2">Belongs to the polysaccharide synthase family.</text>
</comment>
<feature type="transmembrane region" description="Helical" evidence="7">
    <location>
        <begin position="88"/>
        <end position="111"/>
    </location>
</feature>
<evidence type="ECO:0000256" key="1">
    <source>
        <dbReference type="ARBA" id="ARBA00004651"/>
    </source>
</evidence>
<evidence type="ECO:0000313" key="9">
    <source>
        <dbReference type="Proteomes" id="UP001157355"/>
    </source>
</evidence>
<evidence type="ECO:0000256" key="5">
    <source>
        <dbReference type="ARBA" id="ARBA00022989"/>
    </source>
</evidence>
<feature type="transmembrane region" description="Helical" evidence="7">
    <location>
        <begin position="123"/>
        <end position="140"/>
    </location>
</feature>
<dbReference type="Proteomes" id="UP001157355">
    <property type="component" value="Unassembled WGS sequence"/>
</dbReference>
<evidence type="ECO:0000256" key="2">
    <source>
        <dbReference type="ARBA" id="ARBA00007430"/>
    </source>
</evidence>
<feature type="transmembrane region" description="Helical" evidence="7">
    <location>
        <begin position="303"/>
        <end position="324"/>
    </location>
</feature>
<feature type="transmembrane region" description="Helical" evidence="7">
    <location>
        <begin position="152"/>
        <end position="174"/>
    </location>
</feature>
<accession>A0AA37U3G5</accession>
<dbReference type="Pfam" id="PF13440">
    <property type="entry name" value="Polysacc_synt_3"/>
    <property type="match status" value="1"/>
</dbReference>
<protein>
    <recommendedName>
        <fullName evidence="10">Polysaccharide biosynthesis protein</fullName>
    </recommendedName>
</protein>
<dbReference type="GO" id="GO:0005886">
    <property type="term" value="C:plasma membrane"/>
    <property type="evidence" value="ECO:0007669"/>
    <property type="project" value="UniProtKB-SubCell"/>
</dbReference>
<evidence type="ECO:0000256" key="6">
    <source>
        <dbReference type="ARBA" id="ARBA00023136"/>
    </source>
</evidence>
<feature type="transmembrane region" description="Helical" evidence="7">
    <location>
        <begin position="394"/>
        <end position="414"/>
    </location>
</feature>
<keyword evidence="4 7" id="KW-0812">Transmembrane</keyword>
<name>A0AA37U3G5_9RHOB</name>
<keyword evidence="9" id="KW-1185">Reference proteome</keyword>
<evidence type="ECO:0000313" key="8">
    <source>
        <dbReference type="EMBL" id="GLS85391.1"/>
    </source>
</evidence>